<dbReference type="RefSeq" id="WP_050601660.1">
    <property type="nucleotide sequence ID" value="NZ_JYNE01000028.1"/>
</dbReference>
<evidence type="ECO:0000313" key="4">
    <source>
        <dbReference type="Proteomes" id="UP000037446"/>
    </source>
</evidence>
<protein>
    <recommendedName>
        <fullName evidence="2">DUF2147 domain-containing protein</fullName>
    </recommendedName>
</protein>
<sequence>MKHLLAVAALVLAATPLAAAEPIEGRWVTAEKDAIVQISDCGRSICGRIAKFLVTPPQGADQRDVNNRDAAKRSRKLLGMAILTGFTEDEDSWRGEIYDPNNGKTYRSIVRRRGPDRLEVKGCIGPFCQTQVWQRAR</sequence>
<proteinExistence type="predicted"/>
<feature type="chain" id="PRO_5005554688" description="DUF2147 domain-containing protein" evidence="1">
    <location>
        <begin position="20"/>
        <end position="137"/>
    </location>
</feature>
<feature type="domain" description="DUF2147" evidence="2">
    <location>
        <begin position="25"/>
        <end position="135"/>
    </location>
</feature>
<dbReference type="PANTHER" id="PTHR36919:SF2">
    <property type="entry name" value="BLL6627 PROTEIN"/>
    <property type="match status" value="1"/>
</dbReference>
<keyword evidence="1" id="KW-0732">Signal</keyword>
<organism evidence="3 4">
    <name type="scientific">Qipengyuania citrea LAMA 915</name>
    <dbReference type="NCBI Taxonomy" id="1306953"/>
    <lineage>
        <taxon>Bacteria</taxon>
        <taxon>Pseudomonadati</taxon>
        <taxon>Pseudomonadota</taxon>
        <taxon>Alphaproteobacteria</taxon>
        <taxon>Sphingomonadales</taxon>
        <taxon>Erythrobacteraceae</taxon>
        <taxon>Qipengyuania</taxon>
    </lineage>
</organism>
<evidence type="ECO:0000256" key="1">
    <source>
        <dbReference type="SAM" id="SignalP"/>
    </source>
</evidence>
<dbReference type="STRING" id="1306953.J121_1532"/>
<dbReference type="AlphaFoldDB" id="A0A0L1KAF1"/>
<accession>A0A0L1KAF1</accession>
<evidence type="ECO:0000259" key="2">
    <source>
        <dbReference type="Pfam" id="PF09917"/>
    </source>
</evidence>
<comment type="caution">
    <text evidence="3">The sequence shown here is derived from an EMBL/GenBank/DDBJ whole genome shotgun (WGS) entry which is preliminary data.</text>
</comment>
<dbReference type="Proteomes" id="UP000037446">
    <property type="component" value="Unassembled WGS sequence"/>
</dbReference>
<feature type="signal peptide" evidence="1">
    <location>
        <begin position="1"/>
        <end position="19"/>
    </location>
</feature>
<gene>
    <name evidence="3" type="ORF">J121_1532</name>
</gene>
<name>A0A0L1KAF1_9SPHN</name>
<dbReference type="Gene3D" id="2.40.128.520">
    <property type="match status" value="1"/>
</dbReference>
<dbReference type="InterPro" id="IPR019223">
    <property type="entry name" value="DUF2147"/>
</dbReference>
<reference evidence="3" key="1">
    <citation type="submission" date="2015-02" db="EMBL/GenBank/DDBJ databases">
        <authorList>
            <person name="Chooi Y.-H."/>
        </authorList>
    </citation>
    <scope>NUCLEOTIDE SEQUENCE [LARGE SCALE GENOMIC DNA]</scope>
    <source>
        <strain evidence="3">LAMA 915</strain>
    </source>
</reference>
<dbReference type="Pfam" id="PF09917">
    <property type="entry name" value="DUF2147"/>
    <property type="match status" value="1"/>
</dbReference>
<evidence type="ECO:0000313" key="3">
    <source>
        <dbReference type="EMBL" id="KNH00906.1"/>
    </source>
</evidence>
<dbReference type="EMBL" id="JYNE01000028">
    <property type="protein sequence ID" value="KNH00906.1"/>
    <property type="molecule type" value="Genomic_DNA"/>
</dbReference>
<dbReference type="PANTHER" id="PTHR36919">
    <property type="entry name" value="BLR1215 PROTEIN"/>
    <property type="match status" value="1"/>
</dbReference>
<dbReference type="PATRIC" id="fig|1306953.7.peg.1573"/>